<evidence type="ECO:0000313" key="12">
    <source>
        <dbReference type="EMBL" id="CAD5110914.1"/>
    </source>
</evidence>
<dbReference type="Gene3D" id="2.60.470.10">
    <property type="entry name" value="Acid-sensing ion channels like domains"/>
    <property type="match status" value="1"/>
</dbReference>
<dbReference type="OrthoDB" id="6021021at2759"/>
<keyword evidence="10 11" id="KW-0407">Ion channel</keyword>
<evidence type="ECO:0000256" key="4">
    <source>
        <dbReference type="ARBA" id="ARBA00022692"/>
    </source>
</evidence>
<dbReference type="Gene3D" id="1.10.287.770">
    <property type="entry name" value="YojJ-like"/>
    <property type="match status" value="1"/>
</dbReference>
<comment type="caution">
    <text evidence="12">The sequence shown here is derived from an EMBL/GenBank/DDBJ whole genome shotgun (WGS) entry which is preliminary data.</text>
</comment>
<evidence type="ECO:0000256" key="1">
    <source>
        <dbReference type="ARBA" id="ARBA00004141"/>
    </source>
</evidence>
<reference evidence="12 13" key="1">
    <citation type="submission" date="2020-08" db="EMBL/GenBank/DDBJ databases">
        <authorList>
            <person name="Hejnol A."/>
        </authorList>
    </citation>
    <scope>NUCLEOTIDE SEQUENCE [LARGE SCALE GENOMIC DNA]</scope>
</reference>
<dbReference type="InterPro" id="IPR001873">
    <property type="entry name" value="ENaC"/>
</dbReference>
<keyword evidence="5" id="KW-1133">Transmembrane helix</keyword>
<evidence type="ECO:0000256" key="8">
    <source>
        <dbReference type="ARBA" id="ARBA00023136"/>
    </source>
</evidence>
<dbReference type="PRINTS" id="PR01078">
    <property type="entry name" value="AMINACHANNEL"/>
</dbReference>
<dbReference type="EMBL" id="CAJFCJ010000001">
    <property type="protein sequence ID" value="CAD5110914.1"/>
    <property type="molecule type" value="Genomic_DNA"/>
</dbReference>
<sequence length="414" mass="48956">MNPLLSDERGEGQQAGFPSRRDYLEKLLTKEAENDYLRSFNLQRYLGAMNNKDREMSGHKLENMLVECSEYLPFYQNSVGFRISIHDAEDYPFPESKGFNVPPGHLTYVGLRKIHTILKPKPYSRCELLSKLQMEDRDAYVGQLPHVTYSESSCMKTCFQIELIRRCRCQDPSYPRVMEVRAFSQLLEELGLKSEEIPYCRLFDKREKQCLKWFNELFIGRKVSSNEEIVDKLCNQCLPECDTITYHTTLSSGIYNNLEHFRNTRNQNAKIKYKNLKNDKIRYKYLEDNIVAISIYLEDLEQEDIQSDIDFSALSYIADMGGILGLWMGLSILTVFEICECLYDIFYNMIFCQKMLEYRLPDVNESLRRKIQRRIVMNKILSEEQDRELDLIFIEHVWKKANLPFNYMEQLQNN</sequence>
<keyword evidence="4 11" id="KW-0812">Transmembrane</keyword>
<evidence type="ECO:0000256" key="11">
    <source>
        <dbReference type="RuleBase" id="RU000679"/>
    </source>
</evidence>
<keyword evidence="2 11" id="KW-0813">Transport</keyword>
<evidence type="ECO:0000256" key="5">
    <source>
        <dbReference type="ARBA" id="ARBA00022989"/>
    </source>
</evidence>
<dbReference type="PROSITE" id="PS01206">
    <property type="entry name" value="ASC"/>
    <property type="match status" value="1"/>
</dbReference>
<evidence type="ECO:0000256" key="7">
    <source>
        <dbReference type="ARBA" id="ARBA00023065"/>
    </source>
</evidence>
<dbReference type="InterPro" id="IPR020903">
    <property type="entry name" value="ENaC_CS"/>
</dbReference>
<evidence type="ECO:0000256" key="2">
    <source>
        <dbReference type="ARBA" id="ARBA00022448"/>
    </source>
</evidence>
<evidence type="ECO:0000313" key="13">
    <source>
        <dbReference type="Proteomes" id="UP000549394"/>
    </source>
</evidence>
<dbReference type="GO" id="GO:0015280">
    <property type="term" value="F:ligand-gated sodium channel activity"/>
    <property type="evidence" value="ECO:0007669"/>
    <property type="project" value="TreeGrafter"/>
</dbReference>
<dbReference type="PANTHER" id="PTHR11690:SF248">
    <property type="entry name" value="PICKPOCKET 17, ISOFORM A"/>
    <property type="match status" value="1"/>
</dbReference>
<dbReference type="Pfam" id="PF00858">
    <property type="entry name" value="ASC"/>
    <property type="match status" value="1"/>
</dbReference>
<evidence type="ECO:0000256" key="9">
    <source>
        <dbReference type="ARBA" id="ARBA00023201"/>
    </source>
</evidence>
<keyword evidence="8" id="KW-0472">Membrane</keyword>
<dbReference type="PANTHER" id="PTHR11690">
    <property type="entry name" value="AMILORIDE-SENSITIVE SODIUM CHANNEL-RELATED"/>
    <property type="match status" value="1"/>
</dbReference>
<keyword evidence="13" id="KW-1185">Reference proteome</keyword>
<dbReference type="GO" id="GO:0005886">
    <property type="term" value="C:plasma membrane"/>
    <property type="evidence" value="ECO:0007669"/>
    <property type="project" value="TreeGrafter"/>
</dbReference>
<evidence type="ECO:0000256" key="10">
    <source>
        <dbReference type="ARBA" id="ARBA00023303"/>
    </source>
</evidence>
<evidence type="ECO:0000256" key="6">
    <source>
        <dbReference type="ARBA" id="ARBA00023053"/>
    </source>
</evidence>
<accession>A0A7I8V4A7</accession>
<keyword evidence="9 11" id="KW-0739">Sodium transport</keyword>
<evidence type="ECO:0000256" key="3">
    <source>
        <dbReference type="ARBA" id="ARBA00022461"/>
    </source>
</evidence>
<protein>
    <submittedName>
        <fullName evidence="12">DgyrCDS275</fullName>
    </submittedName>
</protein>
<keyword evidence="3 11" id="KW-0894">Sodium channel</keyword>
<keyword evidence="6" id="KW-0915">Sodium</keyword>
<comment type="similarity">
    <text evidence="11">Belongs to the amiloride-sensitive sodium channel (TC 1.A.6) family.</text>
</comment>
<name>A0A7I8V4A7_9ANNE</name>
<gene>
    <name evidence="12" type="ORF">DGYR_LOCUS268</name>
</gene>
<proteinExistence type="inferred from homology"/>
<organism evidence="12 13">
    <name type="scientific">Dimorphilus gyrociliatus</name>
    <dbReference type="NCBI Taxonomy" id="2664684"/>
    <lineage>
        <taxon>Eukaryota</taxon>
        <taxon>Metazoa</taxon>
        <taxon>Spiralia</taxon>
        <taxon>Lophotrochozoa</taxon>
        <taxon>Annelida</taxon>
        <taxon>Polychaeta</taxon>
        <taxon>Polychaeta incertae sedis</taxon>
        <taxon>Dinophilidae</taxon>
        <taxon>Dimorphilus</taxon>
    </lineage>
</organism>
<dbReference type="AlphaFoldDB" id="A0A7I8V4A7"/>
<keyword evidence="7 11" id="KW-0406">Ion transport</keyword>
<comment type="subcellular location">
    <subcellularLocation>
        <location evidence="1">Membrane</location>
        <topology evidence="1">Multi-pass membrane protein</topology>
    </subcellularLocation>
</comment>
<dbReference type="Proteomes" id="UP000549394">
    <property type="component" value="Unassembled WGS sequence"/>
</dbReference>